<feature type="region of interest" description="Disordered" evidence="1">
    <location>
        <begin position="1"/>
        <end position="35"/>
    </location>
</feature>
<gene>
    <name evidence="2" type="ORF">MCOR_18921</name>
</gene>
<feature type="compositionally biased region" description="Acidic residues" evidence="1">
    <location>
        <begin position="9"/>
        <end position="22"/>
    </location>
</feature>
<dbReference type="AlphaFoldDB" id="A0A6J8BKD8"/>
<name>A0A6J8BKD8_MYTCO</name>
<evidence type="ECO:0000256" key="1">
    <source>
        <dbReference type="SAM" id="MobiDB-lite"/>
    </source>
</evidence>
<organism evidence="2 3">
    <name type="scientific">Mytilus coruscus</name>
    <name type="common">Sea mussel</name>
    <dbReference type="NCBI Taxonomy" id="42192"/>
    <lineage>
        <taxon>Eukaryota</taxon>
        <taxon>Metazoa</taxon>
        <taxon>Spiralia</taxon>
        <taxon>Lophotrochozoa</taxon>
        <taxon>Mollusca</taxon>
        <taxon>Bivalvia</taxon>
        <taxon>Autobranchia</taxon>
        <taxon>Pteriomorphia</taxon>
        <taxon>Mytilida</taxon>
        <taxon>Mytiloidea</taxon>
        <taxon>Mytilidae</taxon>
        <taxon>Mytilinae</taxon>
        <taxon>Mytilus</taxon>
    </lineage>
</organism>
<sequence>MPNYSLIIEENEEESAAEEESASNDQPTEKSKSKDSLLPTWYYQNPVENAAYGSWESRHKRSSFVMAYWNAEDGQIVEDVGTGDLLPGIVQTYYLHNLIVENESKVHLFAKVNWLELLPDRYRYHCDKIRLQKDVVPSVFTFLKETIVSPRKLRMKSRDHRDLVSKDHYIEGIENVIHYEIEIGSKSNVRTFDVADECDICKVAEDKNFQCELSLYFLQQGNYDLKSKKPYTCEGGSKTCRWLQLKYNEEYVVQCKNYNSVFVTKDELFEVSSDEEVNAVVEAAHVSMAVGPVSVMSNCFLNQY</sequence>
<evidence type="ECO:0000313" key="2">
    <source>
        <dbReference type="EMBL" id="CAC5383149.1"/>
    </source>
</evidence>
<reference evidence="2 3" key="1">
    <citation type="submission" date="2020-06" db="EMBL/GenBank/DDBJ databases">
        <authorList>
            <person name="Li R."/>
            <person name="Bekaert M."/>
        </authorList>
    </citation>
    <scope>NUCLEOTIDE SEQUENCE [LARGE SCALE GENOMIC DNA]</scope>
    <source>
        <strain evidence="3">wild</strain>
    </source>
</reference>
<accession>A0A6J8BKD8</accession>
<dbReference type="EMBL" id="CACVKT020003353">
    <property type="protein sequence ID" value="CAC5383149.1"/>
    <property type="molecule type" value="Genomic_DNA"/>
</dbReference>
<proteinExistence type="predicted"/>
<dbReference type="Proteomes" id="UP000507470">
    <property type="component" value="Unassembled WGS sequence"/>
</dbReference>
<protein>
    <submittedName>
        <fullName evidence="2">Uncharacterized protein</fullName>
    </submittedName>
</protein>
<evidence type="ECO:0000313" key="3">
    <source>
        <dbReference type="Proteomes" id="UP000507470"/>
    </source>
</evidence>
<keyword evidence="3" id="KW-1185">Reference proteome</keyword>